<organism evidence="1 2">
    <name type="scientific">Heterodermia speciosa</name>
    <dbReference type="NCBI Taxonomy" id="116794"/>
    <lineage>
        <taxon>Eukaryota</taxon>
        <taxon>Fungi</taxon>
        <taxon>Dikarya</taxon>
        <taxon>Ascomycota</taxon>
        <taxon>Pezizomycotina</taxon>
        <taxon>Lecanoromycetes</taxon>
        <taxon>OSLEUM clade</taxon>
        <taxon>Lecanoromycetidae</taxon>
        <taxon>Caliciales</taxon>
        <taxon>Physciaceae</taxon>
        <taxon>Heterodermia</taxon>
    </lineage>
</organism>
<proteinExistence type="predicted"/>
<evidence type="ECO:0000313" key="1">
    <source>
        <dbReference type="EMBL" id="CAF9932214.1"/>
    </source>
</evidence>
<dbReference type="AlphaFoldDB" id="A0A8H3IYA4"/>
<accession>A0A8H3IYA4</accession>
<keyword evidence="2" id="KW-1185">Reference proteome</keyword>
<dbReference type="Proteomes" id="UP000664521">
    <property type="component" value="Unassembled WGS sequence"/>
</dbReference>
<reference evidence="1" key="1">
    <citation type="submission" date="2021-03" db="EMBL/GenBank/DDBJ databases">
        <authorList>
            <person name="Tagirdzhanova G."/>
        </authorList>
    </citation>
    <scope>NUCLEOTIDE SEQUENCE</scope>
</reference>
<comment type="caution">
    <text evidence="1">The sequence shown here is derived from an EMBL/GenBank/DDBJ whole genome shotgun (WGS) entry which is preliminary data.</text>
</comment>
<dbReference type="EMBL" id="CAJPDS010000062">
    <property type="protein sequence ID" value="CAF9932214.1"/>
    <property type="molecule type" value="Genomic_DNA"/>
</dbReference>
<evidence type="ECO:0000313" key="2">
    <source>
        <dbReference type="Proteomes" id="UP000664521"/>
    </source>
</evidence>
<name>A0A8H3IYA4_9LECA</name>
<protein>
    <submittedName>
        <fullName evidence="1">Uncharacterized protein</fullName>
    </submittedName>
</protein>
<sequence>MEDNDWRRECEKYNLNELAKNMDEKEKILDRWGVIDFDNVIFNDGIRDARQQFEAREILGPGGDEFKAHKILKQETFAWLDKELNRLAKRSVPLTPNAQNDVVAIGVNLCLEKSNYADTTHLKRWLEMAERLRDLWRPNHQGVAPEFNWADLAAFYMKAKDMYLQACFGRPKAPPLEEEEGESSG</sequence>
<gene>
    <name evidence="1" type="ORF">HETSPECPRED_008300</name>
</gene>